<dbReference type="Pfam" id="PF05066">
    <property type="entry name" value="HARE-HTH"/>
    <property type="match status" value="1"/>
</dbReference>
<comment type="function">
    <text evidence="2">Participates in both the initiation and recycling phases of transcription. In the presence of the delta subunit, RNAP displays an increased specificity of transcription, a decreased affinity for nucleic acids, and an increased efficiency of RNA synthesis because of enhanced recycling.</text>
</comment>
<keyword evidence="2 5" id="KW-0240">DNA-directed RNA polymerase</keyword>
<comment type="subunit">
    <text evidence="2">RNAP is composed of a core of 2 alpha, a beta and a beta' subunits. The core is associated with a delta subunit and one of several sigma factors.</text>
</comment>
<evidence type="ECO:0000313" key="6">
    <source>
        <dbReference type="Proteomes" id="UP000812672"/>
    </source>
</evidence>
<evidence type="ECO:0000259" key="4">
    <source>
        <dbReference type="PROSITE" id="PS51913"/>
    </source>
</evidence>
<dbReference type="EMBL" id="JAHLZF010000002">
    <property type="protein sequence ID" value="MBU6079758.1"/>
    <property type="molecule type" value="Genomic_DNA"/>
</dbReference>
<sequence>MGLEKYAKEDMKEISMIEIAYEFLQDENQSVSFSDLYNKVAKEKEFTEEDKKTFISQFYTDLNVDGRFIPVGSNVWGLKQWYPFDKTEEDIIKLEEVERPKRKKKKRKKSDTDTIDDEPEEDYLKEDLQDVDGGFSEDDDVNLFGQMEEEREDAEDDTFEGDEEETDDLDVDDEEEK</sequence>
<keyword evidence="2 5" id="KW-0548">Nucleotidyltransferase</keyword>
<evidence type="ECO:0000313" key="5">
    <source>
        <dbReference type="EMBL" id="MBU6079758.1"/>
    </source>
</evidence>
<feature type="region of interest" description="Disordered" evidence="3">
    <location>
        <begin position="99"/>
        <end position="177"/>
    </location>
</feature>
<comment type="caution">
    <text evidence="5">The sequence shown here is derived from an EMBL/GenBank/DDBJ whole genome shotgun (WGS) entry which is preliminary data.</text>
</comment>
<dbReference type="NCBIfam" id="TIGR04567">
    <property type="entry name" value="RNAP_delt_lowGC"/>
    <property type="match status" value="1"/>
</dbReference>
<evidence type="ECO:0000256" key="2">
    <source>
        <dbReference type="HAMAP-Rule" id="MF_00357"/>
    </source>
</evidence>
<keyword evidence="2 5" id="KW-0808">Transferase</keyword>
<keyword evidence="1 2" id="KW-0804">Transcription</keyword>
<dbReference type="InterPro" id="IPR007759">
    <property type="entry name" value="Asxl_HARE-HTH"/>
</dbReference>
<keyword evidence="6" id="KW-1185">Reference proteome</keyword>
<comment type="similarity">
    <text evidence="2">Belongs to the RpoE family.</text>
</comment>
<feature type="compositionally biased region" description="Basic residues" evidence="3">
    <location>
        <begin position="100"/>
        <end position="109"/>
    </location>
</feature>
<reference evidence="5 6" key="1">
    <citation type="journal article" date="2011" name="Int. J. Syst. Evol. Microbiol.">
        <title>Allobacillus halotolerans gen. nov., sp. nov. isolated from shrimp paste.</title>
        <authorList>
            <person name="Sheu S.Y."/>
            <person name="Arun A.B."/>
            <person name="Jiang S.R."/>
            <person name="Young C.C."/>
            <person name="Chen W.M."/>
        </authorList>
    </citation>
    <scope>NUCLEOTIDE SEQUENCE [LARGE SCALE GENOMIC DNA]</scope>
    <source>
        <strain evidence="5 6">LMG 24826</strain>
    </source>
</reference>
<gene>
    <name evidence="2 5" type="primary">rpoE</name>
    <name evidence="5" type="ORF">KQ486_01885</name>
</gene>
<evidence type="ECO:0000256" key="3">
    <source>
        <dbReference type="SAM" id="MobiDB-lite"/>
    </source>
</evidence>
<dbReference type="GO" id="GO:0003899">
    <property type="term" value="F:DNA-directed RNA polymerase activity"/>
    <property type="evidence" value="ECO:0007669"/>
    <property type="project" value="UniProtKB-EC"/>
</dbReference>
<evidence type="ECO:0000256" key="1">
    <source>
        <dbReference type="ARBA" id="ARBA00023163"/>
    </source>
</evidence>
<feature type="compositionally biased region" description="Acidic residues" evidence="3">
    <location>
        <begin position="135"/>
        <end position="177"/>
    </location>
</feature>
<proteinExistence type="inferred from homology"/>
<feature type="domain" description="HTH HARE-type" evidence="4">
    <location>
        <begin position="14"/>
        <end position="81"/>
    </location>
</feature>
<dbReference type="HAMAP" id="MF_00357">
    <property type="entry name" value="RNApol_bact_RpoE"/>
    <property type="match status" value="1"/>
</dbReference>
<dbReference type="GO" id="GO:0000428">
    <property type="term" value="C:DNA-directed RNA polymerase complex"/>
    <property type="evidence" value="ECO:0007669"/>
    <property type="project" value="UniProtKB-KW"/>
</dbReference>
<dbReference type="RefSeq" id="WP_216686614.1">
    <property type="nucleotide sequence ID" value="NZ_CAUPKR010000019.1"/>
</dbReference>
<organism evidence="5 6">
    <name type="scientific">Allobacillus halotolerans</name>
    <dbReference type="NCBI Taxonomy" id="570278"/>
    <lineage>
        <taxon>Bacteria</taxon>
        <taxon>Bacillati</taxon>
        <taxon>Bacillota</taxon>
        <taxon>Bacilli</taxon>
        <taxon>Bacillales</taxon>
        <taxon>Bacillaceae</taxon>
        <taxon>Allobacillus</taxon>
    </lineage>
</organism>
<dbReference type="PROSITE" id="PS51913">
    <property type="entry name" value="HTH_HARE"/>
    <property type="match status" value="1"/>
</dbReference>
<accession>A0ABS6GLF8</accession>
<feature type="compositionally biased region" description="Acidic residues" evidence="3">
    <location>
        <begin position="113"/>
        <end position="124"/>
    </location>
</feature>
<protein>
    <recommendedName>
        <fullName evidence="2">Probable DNA-directed RNA polymerase subunit delta</fullName>
    </recommendedName>
    <alternativeName>
        <fullName evidence="2">RNAP delta factor</fullName>
    </alternativeName>
</protein>
<dbReference type="InterPro" id="IPR029757">
    <property type="entry name" value="RpoE"/>
</dbReference>
<dbReference type="Proteomes" id="UP000812672">
    <property type="component" value="Unassembled WGS sequence"/>
</dbReference>
<name>A0ABS6GLF8_9BACI</name>